<proteinExistence type="predicted"/>
<reference evidence="1" key="1">
    <citation type="submission" date="2021-10" db="EMBL/GenBank/DDBJ databases">
        <title>Psilocybe cubensis genome.</title>
        <authorList>
            <person name="Mckernan K.J."/>
            <person name="Crawford S."/>
            <person name="Trippe A."/>
            <person name="Kane L.T."/>
            <person name="Mclaughlin S."/>
        </authorList>
    </citation>
    <scope>NUCLEOTIDE SEQUENCE</scope>
    <source>
        <strain evidence="1">MGC-MH-2018</strain>
    </source>
</reference>
<sequence length="124" mass="13580">MQATSDPTKSVSLKANPPIVNGFVTCPKCQVPIKADTFGLSNYYCHQEITTYRGNQCRQEKIEKKQKADKQQAKEQAVFSSFFKPKALLVLPTIFAPALVKSSAARPVSIASIIGKSDKTSKCL</sequence>
<comment type="caution">
    <text evidence="1">The sequence shown here is derived from an EMBL/GenBank/DDBJ whole genome shotgun (WGS) entry which is preliminary data.</text>
</comment>
<dbReference type="Proteomes" id="UP000664032">
    <property type="component" value="Unassembled WGS sequence"/>
</dbReference>
<evidence type="ECO:0000313" key="1">
    <source>
        <dbReference type="EMBL" id="KAH9477036.1"/>
    </source>
</evidence>
<accession>A0ACB8GMY3</accession>
<name>A0ACB8GMY3_PSICU</name>
<keyword evidence="2" id="KW-1185">Reference proteome</keyword>
<evidence type="ECO:0000313" key="2">
    <source>
        <dbReference type="Proteomes" id="UP000664032"/>
    </source>
</evidence>
<gene>
    <name evidence="1" type="ORF">JR316_0010952</name>
</gene>
<organism evidence="1 2">
    <name type="scientific">Psilocybe cubensis</name>
    <name type="common">Psychedelic mushroom</name>
    <name type="synonym">Stropharia cubensis</name>
    <dbReference type="NCBI Taxonomy" id="181762"/>
    <lineage>
        <taxon>Eukaryota</taxon>
        <taxon>Fungi</taxon>
        <taxon>Dikarya</taxon>
        <taxon>Basidiomycota</taxon>
        <taxon>Agaricomycotina</taxon>
        <taxon>Agaricomycetes</taxon>
        <taxon>Agaricomycetidae</taxon>
        <taxon>Agaricales</taxon>
        <taxon>Agaricineae</taxon>
        <taxon>Strophariaceae</taxon>
        <taxon>Psilocybe</taxon>
    </lineage>
</organism>
<protein>
    <submittedName>
        <fullName evidence="1">Uncharacterized protein</fullName>
    </submittedName>
</protein>
<dbReference type="EMBL" id="JAFIQS020000010">
    <property type="protein sequence ID" value="KAH9477036.1"/>
    <property type="molecule type" value="Genomic_DNA"/>
</dbReference>